<name>A0A520MEX3_9GAMM</name>
<dbReference type="Gene3D" id="3.40.50.300">
    <property type="entry name" value="P-loop containing nucleotide triphosphate hydrolases"/>
    <property type="match status" value="1"/>
</dbReference>
<dbReference type="PROSITE" id="PS50005">
    <property type="entry name" value="TPR"/>
    <property type="match status" value="1"/>
</dbReference>
<dbReference type="InterPro" id="IPR056413">
    <property type="entry name" value="TPR_CcmH_CycH"/>
</dbReference>
<accession>A0A520MEX3</accession>
<proteinExistence type="predicted"/>
<dbReference type="GO" id="GO:0008476">
    <property type="term" value="F:protein-tyrosine sulfotransferase activity"/>
    <property type="evidence" value="ECO:0007669"/>
    <property type="project" value="InterPro"/>
</dbReference>
<evidence type="ECO:0000256" key="2">
    <source>
        <dbReference type="PROSITE-ProRule" id="PRU00339"/>
    </source>
</evidence>
<protein>
    <submittedName>
        <fullName evidence="4">Sulfotransferase family protein</fullName>
    </submittedName>
</protein>
<reference evidence="4 5" key="1">
    <citation type="submission" date="2019-02" db="EMBL/GenBank/DDBJ databases">
        <title>Prokaryotic population dynamics and viral predation in marine succession experiment using metagenomics: the confinement effect.</title>
        <authorList>
            <person name="Haro-Moreno J.M."/>
            <person name="Rodriguez-Valera F."/>
            <person name="Lopez-Perez M."/>
        </authorList>
    </citation>
    <scope>NUCLEOTIDE SEQUENCE [LARGE SCALE GENOMIC DNA]</scope>
    <source>
        <strain evidence="4">MED-G170</strain>
    </source>
</reference>
<dbReference type="Pfam" id="PF13432">
    <property type="entry name" value="TPR_16"/>
    <property type="match status" value="1"/>
</dbReference>
<evidence type="ECO:0000259" key="3">
    <source>
        <dbReference type="Pfam" id="PF23914"/>
    </source>
</evidence>
<dbReference type="InterPro" id="IPR019734">
    <property type="entry name" value="TPR_rpt"/>
</dbReference>
<gene>
    <name evidence="4" type="ORF">EVB03_06435</name>
</gene>
<dbReference type="Pfam" id="PF13469">
    <property type="entry name" value="Sulfotransfer_3"/>
    <property type="match status" value="1"/>
</dbReference>
<dbReference type="SUPFAM" id="SSF48452">
    <property type="entry name" value="TPR-like"/>
    <property type="match status" value="1"/>
</dbReference>
<dbReference type="PANTHER" id="PTHR12788:SF10">
    <property type="entry name" value="PROTEIN-TYROSINE SULFOTRANSFERASE"/>
    <property type="match status" value="1"/>
</dbReference>
<dbReference type="Proteomes" id="UP000315889">
    <property type="component" value="Unassembled WGS sequence"/>
</dbReference>
<dbReference type="InterPro" id="IPR027417">
    <property type="entry name" value="P-loop_NTPase"/>
</dbReference>
<evidence type="ECO:0000256" key="1">
    <source>
        <dbReference type="ARBA" id="ARBA00022679"/>
    </source>
</evidence>
<keyword evidence="1 4" id="KW-0808">Transferase</keyword>
<organism evidence="4 5">
    <name type="scientific">SAR92 clade bacterium</name>
    <dbReference type="NCBI Taxonomy" id="2315479"/>
    <lineage>
        <taxon>Bacteria</taxon>
        <taxon>Pseudomonadati</taxon>
        <taxon>Pseudomonadota</taxon>
        <taxon>Gammaproteobacteria</taxon>
        <taxon>Cellvibrionales</taxon>
        <taxon>Porticoccaceae</taxon>
        <taxon>SAR92 clade</taxon>
    </lineage>
</organism>
<dbReference type="AlphaFoldDB" id="A0A520MEX3"/>
<feature type="repeat" description="TPR" evidence="2">
    <location>
        <begin position="75"/>
        <end position="108"/>
    </location>
</feature>
<sequence length="664" mass="74985">MQEASATEAALDSVKKLMQAGDFGKAEKQLLKMHDEVEKNDDVLYMLAVCQRYLSKHSSALATLEKLKSLVPEHSRAFQETGHVYRAMNNAGAALNAFSRATQINPALAASFRAQIDILTATDRSHLTGQLKQQLESLEALPKPLVAVTDLIAQGKLIKAEQLCKAFMQKVPRNIEGMRLLADIGSRLGVLEDAEFLLESAVEFAPDHTKARIDYIQVLRKRQNYQESLRQAKLLLDTDPSNPQFQSVFAVESMQSGDYDTALSMFESILKILPEDPVTLTSRGHALKTQGQTEDAIDSYRRAIKKYAAHGEAYYSLANLKLFSFSDEEIQAMEAQESNLGISHQSRIYLNFALGKAYEDKGLFDKAFMFYERGNAFKKSQSRYKASDLTAEFKAQTEVFDDAFIASHANTGFTSPDPIFIVGLPRSGSTLLEQILASHSQVDGTMELPNMLALAQKLRRGERMSAVNHYPGILKELPAEQFLEFGEKFIDETRVHRGSAPFFIDKMPNNFRHVGLIKLMLPNAKIIDARRHPMGSCFSGFKQLFAEGQEFTYGLEEVGTYYRDYVELMDHWDKVLPGQVLRVQYEEVVADLDTQVRRILDYCGLEFEESCINFHETDRSVRTPSSEQVRQPIYQSGIEQWKNFESNLDPLKQALGPMLERYPI</sequence>
<comment type="caution">
    <text evidence="4">The sequence shown here is derived from an EMBL/GenBank/DDBJ whole genome shotgun (WGS) entry which is preliminary data.</text>
</comment>
<dbReference type="SMART" id="SM00028">
    <property type="entry name" value="TPR"/>
    <property type="match status" value="6"/>
</dbReference>
<evidence type="ECO:0000313" key="4">
    <source>
        <dbReference type="EMBL" id="RZO19769.1"/>
    </source>
</evidence>
<dbReference type="Pfam" id="PF13174">
    <property type="entry name" value="TPR_6"/>
    <property type="match status" value="1"/>
</dbReference>
<evidence type="ECO:0000313" key="5">
    <source>
        <dbReference type="Proteomes" id="UP000315889"/>
    </source>
</evidence>
<keyword evidence="2" id="KW-0802">TPR repeat</keyword>
<dbReference type="InterPro" id="IPR026634">
    <property type="entry name" value="TPST-like"/>
</dbReference>
<dbReference type="PANTHER" id="PTHR12788">
    <property type="entry name" value="PROTEIN-TYROSINE SULFOTRANSFERASE 2"/>
    <property type="match status" value="1"/>
</dbReference>
<dbReference type="Pfam" id="PF23914">
    <property type="entry name" value="TPR_CcmH_CycH"/>
    <property type="match status" value="1"/>
</dbReference>
<dbReference type="InterPro" id="IPR011990">
    <property type="entry name" value="TPR-like_helical_dom_sf"/>
</dbReference>
<dbReference type="SUPFAM" id="SSF52540">
    <property type="entry name" value="P-loop containing nucleoside triphosphate hydrolases"/>
    <property type="match status" value="1"/>
</dbReference>
<feature type="domain" description="Cytochrome c-type biogenesis protein H TPR" evidence="3">
    <location>
        <begin position="168"/>
        <end position="276"/>
    </location>
</feature>
<dbReference type="Gene3D" id="1.25.40.10">
    <property type="entry name" value="Tetratricopeptide repeat domain"/>
    <property type="match status" value="2"/>
</dbReference>
<dbReference type="EMBL" id="SHBP01000008">
    <property type="protein sequence ID" value="RZO19769.1"/>
    <property type="molecule type" value="Genomic_DNA"/>
</dbReference>